<dbReference type="RefSeq" id="WP_099248534.1">
    <property type="nucleotide sequence ID" value="NZ_FXXP01000003.1"/>
</dbReference>
<dbReference type="EMBL" id="FXXP01000003">
    <property type="protein sequence ID" value="SMX29896.1"/>
    <property type="molecule type" value="Genomic_DNA"/>
</dbReference>
<gene>
    <name evidence="2" type="ORF">TRP8649_04036</name>
</gene>
<feature type="chain" id="PRO_5012986178" description="Autotransporter beta-domain-containing protein" evidence="1">
    <location>
        <begin position="22"/>
        <end position="346"/>
    </location>
</feature>
<reference evidence="3" key="1">
    <citation type="submission" date="2017-05" db="EMBL/GenBank/DDBJ databases">
        <authorList>
            <person name="Rodrigo-Torres L."/>
            <person name="Arahal R. D."/>
            <person name="Lucena T."/>
        </authorList>
    </citation>
    <scope>NUCLEOTIDE SEQUENCE [LARGE SCALE GENOMIC DNA]</scope>
    <source>
        <strain evidence="3">CECT 8649</strain>
    </source>
</reference>
<keyword evidence="1" id="KW-0732">Signal</keyword>
<evidence type="ECO:0008006" key="4">
    <source>
        <dbReference type="Google" id="ProtNLM"/>
    </source>
</evidence>
<sequence length="346" mass="37151">MKTFFAAALAVSFAMPATVMAQGGPPQAVKTQQNLGAAGLLGSFFSGAQFGTTRARSGENAARRGAAGAPGAAQSGYKHETVTALGLISGRKLLNDGASYLTFGASFNNKEERPNLTDIDTQIPSIGIGYQNFSNQNTAYAAYLTFSSRDSRGETVHSRRKYYELRFDVAHKFSDHWGVTGRLVHTRGDLKVDVTTPFGVVATVEPQTVWYGQAELVGNFTSDDAGFVPKGWVLNPILGISHDTEITGSSSSTKDVVESGSVWAKATLSKLAGPGTWSPNFTLGLEHEYLQEGAEFIDEDTYGIMGAGLTRRDKKGNAINVVFERRQGFNGNRVSNVLVTGYSFNF</sequence>
<evidence type="ECO:0000256" key="1">
    <source>
        <dbReference type="SAM" id="SignalP"/>
    </source>
</evidence>
<dbReference type="AlphaFoldDB" id="A0A238JJC4"/>
<name>A0A238JJC4_9RHOB</name>
<feature type="signal peptide" evidence="1">
    <location>
        <begin position="1"/>
        <end position="21"/>
    </location>
</feature>
<evidence type="ECO:0000313" key="3">
    <source>
        <dbReference type="Proteomes" id="UP000225972"/>
    </source>
</evidence>
<proteinExistence type="predicted"/>
<evidence type="ECO:0000313" key="2">
    <source>
        <dbReference type="EMBL" id="SMX29896.1"/>
    </source>
</evidence>
<keyword evidence="3" id="KW-1185">Reference proteome</keyword>
<accession>A0A238JJC4</accession>
<dbReference type="OrthoDB" id="6193670at2"/>
<protein>
    <recommendedName>
        <fullName evidence="4">Autotransporter beta-domain-containing protein</fullName>
    </recommendedName>
</protein>
<organism evidence="2 3">
    <name type="scientific">Pelagimonas phthalicica</name>
    <dbReference type="NCBI Taxonomy" id="1037362"/>
    <lineage>
        <taxon>Bacteria</taxon>
        <taxon>Pseudomonadati</taxon>
        <taxon>Pseudomonadota</taxon>
        <taxon>Alphaproteobacteria</taxon>
        <taxon>Rhodobacterales</taxon>
        <taxon>Roseobacteraceae</taxon>
        <taxon>Pelagimonas</taxon>
    </lineage>
</organism>
<dbReference type="Proteomes" id="UP000225972">
    <property type="component" value="Unassembled WGS sequence"/>
</dbReference>